<dbReference type="STRING" id="1121442.SAMN02745702_01589"/>
<gene>
    <name evidence="1" type="ORF">SAMN02745702_01589</name>
</gene>
<protein>
    <recommendedName>
        <fullName evidence="3">DUF3833 domain-containing protein</fullName>
    </recommendedName>
</protein>
<dbReference type="Proteomes" id="UP000189733">
    <property type="component" value="Unassembled WGS sequence"/>
</dbReference>
<accession>A0A1T4W414</accession>
<dbReference type="OrthoDB" id="5296954at2"/>
<organism evidence="1 2">
    <name type="scientific">Desulfobaculum bizertense DSM 18034</name>
    <dbReference type="NCBI Taxonomy" id="1121442"/>
    <lineage>
        <taxon>Bacteria</taxon>
        <taxon>Pseudomonadati</taxon>
        <taxon>Thermodesulfobacteriota</taxon>
        <taxon>Desulfovibrionia</taxon>
        <taxon>Desulfovibrionales</taxon>
        <taxon>Desulfovibrionaceae</taxon>
        <taxon>Desulfobaculum</taxon>
    </lineage>
</organism>
<evidence type="ECO:0000313" key="2">
    <source>
        <dbReference type="Proteomes" id="UP000189733"/>
    </source>
</evidence>
<evidence type="ECO:0000313" key="1">
    <source>
        <dbReference type="EMBL" id="SKA71982.1"/>
    </source>
</evidence>
<dbReference type="Pfam" id="PF12915">
    <property type="entry name" value="DUF3833"/>
    <property type="match status" value="1"/>
</dbReference>
<dbReference type="RefSeq" id="WP_078684863.1">
    <property type="nucleotide sequence ID" value="NZ_FUYA01000004.1"/>
</dbReference>
<evidence type="ECO:0008006" key="3">
    <source>
        <dbReference type="Google" id="ProtNLM"/>
    </source>
</evidence>
<keyword evidence="2" id="KW-1185">Reference proteome</keyword>
<dbReference type="InterPro" id="IPR024409">
    <property type="entry name" value="DUF3833"/>
</dbReference>
<sequence length="149" mass="16564">MDFILENYFDGPLSCHGVVLTRSGKLRRSFRATMHGIWNTGTAPIAGSLSETFTFDNGEVLERLWQFTKTGPHAYEGAAADIKGVARLHTSGPELSMRYTLVVQVGQRTLPLSVKDVLWLTPDGYVMNKSTMYKFGIKIGELLTVIHKS</sequence>
<dbReference type="EMBL" id="FUYA01000004">
    <property type="protein sequence ID" value="SKA71982.1"/>
    <property type="molecule type" value="Genomic_DNA"/>
</dbReference>
<name>A0A1T4W414_9BACT</name>
<reference evidence="1 2" key="1">
    <citation type="submission" date="2017-02" db="EMBL/GenBank/DDBJ databases">
        <authorList>
            <person name="Peterson S.W."/>
        </authorList>
    </citation>
    <scope>NUCLEOTIDE SEQUENCE [LARGE SCALE GENOMIC DNA]</scope>
    <source>
        <strain evidence="1 2">DSM 18034</strain>
    </source>
</reference>
<proteinExistence type="predicted"/>
<dbReference type="AlphaFoldDB" id="A0A1T4W414"/>